<sequence>MSPINFQAFTGLITHMEDYPFYPTDEETGCHKFITVQNETGMIVNFIAGPNTYFVNHEMVSVGDQITGYLDGDVPVILIYPPQYYALIIVKESPSTHVKVDYFDDDLVSGDGNLKLHVNPDTPILLTNGQAFNQNPAQRNLIVTYTHTSKSIPALTTPEEIIVYCR</sequence>
<gene>
    <name evidence="1" type="ORF">ACFSBH_17745</name>
</gene>
<accession>A0ABW4HUZ6</accession>
<dbReference type="Proteomes" id="UP001597221">
    <property type="component" value="Unassembled WGS sequence"/>
</dbReference>
<evidence type="ECO:0000313" key="2">
    <source>
        <dbReference type="Proteomes" id="UP001597221"/>
    </source>
</evidence>
<name>A0ABW4HUZ6_9BACI</name>
<comment type="caution">
    <text evidence="1">The sequence shown here is derived from an EMBL/GenBank/DDBJ whole genome shotgun (WGS) entry which is preliminary data.</text>
</comment>
<dbReference type="EMBL" id="JBHUDE010000157">
    <property type="protein sequence ID" value="MFD1609464.1"/>
    <property type="molecule type" value="Genomic_DNA"/>
</dbReference>
<protein>
    <submittedName>
        <fullName evidence="1">Uncharacterized protein</fullName>
    </submittedName>
</protein>
<keyword evidence="2" id="KW-1185">Reference proteome</keyword>
<dbReference type="RefSeq" id="WP_379598905.1">
    <property type="nucleotide sequence ID" value="NZ_JBHUDE010000157.1"/>
</dbReference>
<reference evidence="2" key="1">
    <citation type="journal article" date="2019" name="Int. J. Syst. Evol. Microbiol.">
        <title>The Global Catalogue of Microorganisms (GCM) 10K type strain sequencing project: providing services to taxonomists for standard genome sequencing and annotation.</title>
        <authorList>
            <consortium name="The Broad Institute Genomics Platform"/>
            <consortium name="The Broad Institute Genome Sequencing Center for Infectious Disease"/>
            <person name="Wu L."/>
            <person name="Ma J."/>
        </authorList>
    </citation>
    <scope>NUCLEOTIDE SEQUENCE [LARGE SCALE GENOMIC DNA]</scope>
    <source>
        <strain evidence="2">CGMCC 1.12376</strain>
    </source>
</reference>
<proteinExistence type="predicted"/>
<organism evidence="1 2">
    <name type="scientific">Oceanobacillus luteolus</name>
    <dbReference type="NCBI Taxonomy" id="1274358"/>
    <lineage>
        <taxon>Bacteria</taxon>
        <taxon>Bacillati</taxon>
        <taxon>Bacillota</taxon>
        <taxon>Bacilli</taxon>
        <taxon>Bacillales</taxon>
        <taxon>Bacillaceae</taxon>
        <taxon>Oceanobacillus</taxon>
    </lineage>
</organism>
<evidence type="ECO:0000313" key="1">
    <source>
        <dbReference type="EMBL" id="MFD1609464.1"/>
    </source>
</evidence>